<feature type="coiled-coil region" evidence="1">
    <location>
        <begin position="521"/>
        <end position="555"/>
    </location>
</feature>
<evidence type="ECO:0000256" key="2">
    <source>
        <dbReference type="SAM" id="MobiDB-lite"/>
    </source>
</evidence>
<feature type="compositionally biased region" description="Polar residues" evidence="2">
    <location>
        <begin position="738"/>
        <end position="760"/>
    </location>
</feature>
<evidence type="ECO:0008006" key="5">
    <source>
        <dbReference type="Google" id="ProtNLM"/>
    </source>
</evidence>
<comment type="caution">
    <text evidence="3">The sequence shown here is derived from an EMBL/GenBank/DDBJ whole genome shotgun (WGS) entry which is preliminary data.</text>
</comment>
<reference evidence="3" key="1">
    <citation type="journal article" date="2022" name="Int. J. Mol. Sci.">
        <title>Draft Genome of Tanacetum Coccineum: Genomic Comparison of Closely Related Tanacetum-Family Plants.</title>
        <authorList>
            <person name="Yamashiro T."/>
            <person name="Shiraishi A."/>
            <person name="Nakayama K."/>
            <person name="Satake H."/>
        </authorList>
    </citation>
    <scope>NUCLEOTIDE SEQUENCE</scope>
</reference>
<feature type="coiled-coil region" evidence="1">
    <location>
        <begin position="941"/>
        <end position="975"/>
    </location>
</feature>
<dbReference type="EMBL" id="BQNB010013630">
    <property type="protein sequence ID" value="GJT18344.1"/>
    <property type="molecule type" value="Genomic_DNA"/>
</dbReference>
<feature type="region of interest" description="Disordered" evidence="2">
    <location>
        <begin position="1142"/>
        <end position="1168"/>
    </location>
</feature>
<proteinExistence type="predicted"/>
<feature type="region of interest" description="Disordered" evidence="2">
    <location>
        <begin position="1198"/>
        <end position="1220"/>
    </location>
</feature>
<reference evidence="3" key="2">
    <citation type="submission" date="2022-01" db="EMBL/GenBank/DDBJ databases">
        <authorList>
            <person name="Yamashiro T."/>
            <person name="Shiraishi A."/>
            <person name="Satake H."/>
            <person name="Nakayama K."/>
        </authorList>
    </citation>
    <scope>NUCLEOTIDE SEQUENCE</scope>
</reference>
<evidence type="ECO:0000256" key="1">
    <source>
        <dbReference type="SAM" id="Coils"/>
    </source>
</evidence>
<sequence length="1515" mass="171968">MSADSAVTYTSVHSEARSWSIPSEDPYEEAARKLLERHTRSPEIECYYITTPRPSCEVGESFAAAAVRQPGPTMRKLESEITVCRHYGTVSRSERRMMIPLIVRVRMSIEERETWLRAREYSDHQATPKTTMTWVLNNSRPDLHDDLYLLNSPYAVDAFKPAFRSFFGEEHQTFKLKMFHNLDQLRLQLERENLHGVNAKTCLQALRTQFKEFLASKGVNATDLLNQGWQQDFEDFTRCEPSAYRRELLENLDTLEAVIHRVVNTYGVLRMKENELNALKENGSQLHDEILHEHQIKSSVKMQSQDIQINPVQAMDDSLIVSKGSLIEPENNNAFSKSEIETQMQRQEENVNMREAVDAGLVVTESSGTKPDKQNTSSSSGSYTTQAVDADIGPVNDDEPFAEVQLTALHNILANEQQHTEQSEPNYDTHLLETTIDSNTTPTSTNMCHRGGEIDQDALLKTELLKTKDMVDKEIYNELSKRFLQLEKHCISLEIQIQQKEESFQSNKPFKNDIDVIETINIELEHSVAKLLAANEQLHKENEHLKQTYKELFDSIKKTKVQNKDNSESLISQINQKSVENADLKAQLQEKVFANAALKNELRKIKGNSVDTKFAKASILGKPPLQPSRNHLVVRQPNAFTSERPRISRPRFASQVDEKNDLSKTVTPHYFPKVRESAAAKPHQRTKPGFLVIRIWPLLEHTALLMLVHQKPRNIYMSSPVSKCSDMREAVDAGLVVTESSGTKPDKQNTSSSSGSYTTQAVDADIRPVIDEEPFAEVQLTALHNILANEQQHTEQSEPSYDTHLLETIESNTTPTSTNMCHRGGEIDQDALLKTELLKTKDMVDKEIYNELSKRFLQLEKHCISLEIQIQQKEESFQSNKPCKNQEFPEFREFFVINDLKAQLLARTTLICNLKKQIKSVKETSNEATVKNDIDVIETINIELEHSVAKLLAANEQLHKENEHLKQTYKELFDSIKKTKVQNKDNSESLISQINQKSVENADLKAQLQEKVFANAALKNELRKIKGNSVDTKFAKASILGKPPLQPSRNHLVVRQPNAFTSERPRISRPRFASQVDEKNDLSKTVTPHYLPKVRESAAATPHQVNAPNYSRNSHKESYGSNDMVHAYFLEDARKMTQDKTRIPSHKDMASTRAHYTPNACTPKPRNIYRSSPVSKCSGGMSNGEPLVNSRAKVQSPKITNNNPVKLKNHTHKPGRQNGIGQRFSLNKSSAVHEKPHTPRSCLRWKPTGRIFKTVRLRWIPTGKVFIDSTTKVDSEPPNGSNDDITNPYECNQTLYVSAGTSNSSAGDLENLKCLGSCLMLIAVAYSWDGGMFKPNAWRFDDLLGRSKGMSNQDLALGIGKIYLPYTEAEEEGFVLQEKFMILSKEIALSESEPMPNKEAVWYCFRDSFMCADIMKALRKAKKMRRDRLDLRLKIEGTVIRSLIPKLVSPHCQVYSLQNFSPPYIRTTAELFSFEMVQVTAPVAKSVPRHVPQFMARIHSSLEPVVLHESIMTSN</sequence>
<gene>
    <name evidence="3" type="ORF">Tco_0877050</name>
</gene>
<organism evidence="3 4">
    <name type="scientific">Tanacetum coccineum</name>
    <dbReference type="NCBI Taxonomy" id="301880"/>
    <lineage>
        <taxon>Eukaryota</taxon>
        <taxon>Viridiplantae</taxon>
        <taxon>Streptophyta</taxon>
        <taxon>Embryophyta</taxon>
        <taxon>Tracheophyta</taxon>
        <taxon>Spermatophyta</taxon>
        <taxon>Magnoliopsida</taxon>
        <taxon>eudicotyledons</taxon>
        <taxon>Gunneridae</taxon>
        <taxon>Pentapetalae</taxon>
        <taxon>asterids</taxon>
        <taxon>campanulids</taxon>
        <taxon>Asterales</taxon>
        <taxon>Asteraceae</taxon>
        <taxon>Asteroideae</taxon>
        <taxon>Anthemideae</taxon>
        <taxon>Anthemidinae</taxon>
        <taxon>Tanacetum</taxon>
    </lineage>
</organism>
<keyword evidence="4" id="KW-1185">Reference proteome</keyword>
<feature type="region of interest" description="Disordered" evidence="2">
    <location>
        <begin position="364"/>
        <end position="385"/>
    </location>
</feature>
<protein>
    <recommendedName>
        <fullName evidence="5">Retrotransposon gag domain-containing protein</fullName>
    </recommendedName>
</protein>
<keyword evidence="1" id="KW-0175">Coiled coil</keyword>
<feature type="region of interest" description="Disordered" evidence="2">
    <location>
        <begin position="1099"/>
        <end position="1119"/>
    </location>
</feature>
<evidence type="ECO:0000313" key="4">
    <source>
        <dbReference type="Proteomes" id="UP001151760"/>
    </source>
</evidence>
<feature type="compositionally biased region" description="Polar residues" evidence="2">
    <location>
        <begin position="1103"/>
        <end position="1112"/>
    </location>
</feature>
<accession>A0ABQ5BZB2</accession>
<evidence type="ECO:0000313" key="3">
    <source>
        <dbReference type="EMBL" id="GJT18344.1"/>
    </source>
</evidence>
<name>A0ABQ5BZB2_9ASTR</name>
<feature type="region of interest" description="Disordered" evidence="2">
    <location>
        <begin position="737"/>
        <end position="760"/>
    </location>
</feature>
<dbReference type="Proteomes" id="UP001151760">
    <property type="component" value="Unassembled WGS sequence"/>
</dbReference>